<gene>
    <name evidence="1" type="ORF">PENTCL1PPCAC_843</name>
</gene>
<keyword evidence="2" id="KW-1185">Reference proteome</keyword>
<protein>
    <submittedName>
        <fullName evidence="1">Uncharacterized protein</fullName>
    </submittedName>
</protein>
<sequence>NLLSSVVDGTVMGRAVHLLEHCLSAVLALRPQSSESAGSGIESRHLVEVEFVGSRATVSTHSCVL</sequence>
<evidence type="ECO:0000313" key="1">
    <source>
        <dbReference type="EMBL" id="GMS78668.1"/>
    </source>
</evidence>
<name>A0AAV5S9I0_9BILA</name>
<accession>A0AAV5S9I0</accession>
<reference evidence="1" key="1">
    <citation type="submission" date="2023-10" db="EMBL/GenBank/DDBJ databases">
        <title>Genome assembly of Pristionchus species.</title>
        <authorList>
            <person name="Yoshida K."/>
            <person name="Sommer R.J."/>
        </authorList>
    </citation>
    <scope>NUCLEOTIDE SEQUENCE</scope>
    <source>
        <strain evidence="1">RS0144</strain>
    </source>
</reference>
<dbReference type="Proteomes" id="UP001432027">
    <property type="component" value="Unassembled WGS sequence"/>
</dbReference>
<evidence type="ECO:0000313" key="2">
    <source>
        <dbReference type="Proteomes" id="UP001432027"/>
    </source>
</evidence>
<feature type="non-terminal residue" evidence="1">
    <location>
        <position position="1"/>
    </location>
</feature>
<comment type="caution">
    <text evidence="1">The sequence shown here is derived from an EMBL/GenBank/DDBJ whole genome shotgun (WGS) entry which is preliminary data.</text>
</comment>
<feature type="non-terminal residue" evidence="1">
    <location>
        <position position="65"/>
    </location>
</feature>
<dbReference type="EMBL" id="BTSX01000001">
    <property type="protein sequence ID" value="GMS78668.1"/>
    <property type="molecule type" value="Genomic_DNA"/>
</dbReference>
<dbReference type="AlphaFoldDB" id="A0AAV5S9I0"/>
<organism evidence="1 2">
    <name type="scientific">Pristionchus entomophagus</name>
    <dbReference type="NCBI Taxonomy" id="358040"/>
    <lineage>
        <taxon>Eukaryota</taxon>
        <taxon>Metazoa</taxon>
        <taxon>Ecdysozoa</taxon>
        <taxon>Nematoda</taxon>
        <taxon>Chromadorea</taxon>
        <taxon>Rhabditida</taxon>
        <taxon>Rhabditina</taxon>
        <taxon>Diplogasteromorpha</taxon>
        <taxon>Diplogasteroidea</taxon>
        <taxon>Neodiplogasteridae</taxon>
        <taxon>Pristionchus</taxon>
    </lineage>
</organism>
<proteinExistence type="predicted"/>